<accession>A0A8J5V1J4</accession>
<name>A0A8J5V1J4_ZIZPA</name>
<reference evidence="2" key="2">
    <citation type="submission" date="2021-02" db="EMBL/GenBank/DDBJ databases">
        <authorList>
            <person name="Kimball J.A."/>
            <person name="Haas M.W."/>
            <person name="Macchietto M."/>
            <person name="Kono T."/>
            <person name="Duquette J."/>
            <person name="Shao M."/>
        </authorList>
    </citation>
    <scope>NUCLEOTIDE SEQUENCE</scope>
    <source>
        <tissue evidence="2">Fresh leaf tissue</tissue>
    </source>
</reference>
<evidence type="ECO:0000313" key="2">
    <source>
        <dbReference type="EMBL" id="KAG8046530.1"/>
    </source>
</evidence>
<dbReference type="AlphaFoldDB" id="A0A8J5V1J4"/>
<dbReference type="EMBL" id="JAAALK010000290">
    <property type="protein sequence ID" value="KAG8046530.1"/>
    <property type="molecule type" value="Genomic_DNA"/>
</dbReference>
<keyword evidence="3" id="KW-1185">Reference proteome</keyword>
<sequence length="70" mass="7265">MAYKMPTLLEGFEAEELSSPPPPPPDSKSTPGKRTHPSRPHSAFPSGSISPDANRPGASPSAAAAEAQRL</sequence>
<evidence type="ECO:0000256" key="1">
    <source>
        <dbReference type="SAM" id="MobiDB-lite"/>
    </source>
</evidence>
<feature type="compositionally biased region" description="Low complexity" evidence="1">
    <location>
        <begin position="58"/>
        <end position="70"/>
    </location>
</feature>
<organism evidence="2 3">
    <name type="scientific">Zizania palustris</name>
    <name type="common">Northern wild rice</name>
    <dbReference type="NCBI Taxonomy" id="103762"/>
    <lineage>
        <taxon>Eukaryota</taxon>
        <taxon>Viridiplantae</taxon>
        <taxon>Streptophyta</taxon>
        <taxon>Embryophyta</taxon>
        <taxon>Tracheophyta</taxon>
        <taxon>Spermatophyta</taxon>
        <taxon>Magnoliopsida</taxon>
        <taxon>Liliopsida</taxon>
        <taxon>Poales</taxon>
        <taxon>Poaceae</taxon>
        <taxon>BOP clade</taxon>
        <taxon>Oryzoideae</taxon>
        <taxon>Oryzeae</taxon>
        <taxon>Zizaniinae</taxon>
        <taxon>Zizania</taxon>
    </lineage>
</organism>
<dbReference type="Proteomes" id="UP000729402">
    <property type="component" value="Unassembled WGS sequence"/>
</dbReference>
<protein>
    <submittedName>
        <fullName evidence="2">Uncharacterized protein</fullName>
    </submittedName>
</protein>
<comment type="caution">
    <text evidence="2">The sequence shown here is derived from an EMBL/GenBank/DDBJ whole genome shotgun (WGS) entry which is preliminary data.</text>
</comment>
<reference evidence="2" key="1">
    <citation type="journal article" date="2021" name="bioRxiv">
        <title>Whole Genome Assembly and Annotation of Northern Wild Rice, Zizania palustris L., Supports a Whole Genome Duplication in the Zizania Genus.</title>
        <authorList>
            <person name="Haas M."/>
            <person name="Kono T."/>
            <person name="Macchietto M."/>
            <person name="Millas R."/>
            <person name="McGilp L."/>
            <person name="Shao M."/>
            <person name="Duquette J."/>
            <person name="Hirsch C.N."/>
            <person name="Kimball J."/>
        </authorList>
    </citation>
    <scope>NUCLEOTIDE SEQUENCE</scope>
    <source>
        <tissue evidence="2">Fresh leaf tissue</tissue>
    </source>
</reference>
<gene>
    <name evidence="2" type="ORF">GUJ93_ZPchr0008g13592</name>
</gene>
<proteinExistence type="predicted"/>
<feature type="region of interest" description="Disordered" evidence="1">
    <location>
        <begin position="1"/>
        <end position="70"/>
    </location>
</feature>
<evidence type="ECO:0000313" key="3">
    <source>
        <dbReference type="Proteomes" id="UP000729402"/>
    </source>
</evidence>